<dbReference type="Gene3D" id="3.40.50.1110">
    <property type="entry name" value="SGNH hydrolase"/>
    <property type="match status" value="1"/>
</dbReference>
<dbReference type="GO" id="GO:0016787">
    <property type="term" value="F:hydrolase activity"/>
    <property type="evidence" value="ECO:0007669"/>
    <property type="project" value="UniProtKB-KW"/>
</dbReference>
<dbReference type="SUPFAM" id="SSF52266">
    <property type="entry name" value="SGNH hydrolase"/>
    <property type="match status" value="1"/>
</dbReference>
<evidence type="ECO:0000313" key="2">
    <source>
        <dbReference type="EMBL" id="GLR85932.1"/>
    </source>
</evidence>
<evidence type="ECO:0000313" key="3">
    <source>
        <dbReference type="Proteomes" id="UP001156905"/>
    </source>
</evidence>
<dbReference type="Pfam" id="PF13472">
    <property type="entry name" value="Lipase_GDSL_2"/>
    <property type="match status" value="1"/>
</dbReference>
<gene>
    <name evidence="2" type="ORF">GCM10007857_26430</name>
</gene>
<organism evidence="2 3">
    <name type="scientific">Bradyrhizobium iriomotense</name>
    <dbReference type="NCBI Taxonomy" id="441950"/>
    <lineage>
        <taxon>Bacteria</taxon>
        <taxon>Pseudomonadati</taxon>
        <taxon>Pseudomonadota</taxon>
        <taxon>Alphaproteobacteria</taxon>
        <taxon>Hyphomicrobiales</taxon>
        <taxon>Nitrobacteraceae</taxon>
        <taxon>Bradyrhizobium</taxon>
    </lineage>
</organism>
<dbReference type="CDD" id="cd01839">
    <property type="entry name" value="SGNH_arylesterase_like"/>
    <property type="match status" value="1"/>
</dbReference>
<keyword evidence="2" id="KW-0378">Hydrolase</keyword>
<dbReference type="InterPro" id="IPR013830">
    <property type="entry name" value="SGNH_hydro"/>
</dbReference>
<dbReference type="PANTHER" id="PTHR30383">
    <property type="entry name" value="THIOESTERASE 1/PROTEASE 1/LYSOPHOSPHOLIPASE L1"/>
    <property type="match status" value="1"/>
</dbReference>
<sequence>MPMRSVLCFGDSNTHGQIPGRGPLERFDRHTRWPGVLQSELGASWYVIEEGLSGRTTVHDDPIEGAHKNGRTYLRPCAQSHTVLDLVIIMLGTNDLKVRFNKPASEVAMGIGCLIYDLRELAPGPGGSVPEIMIVAPPPILDDVKEWKSIFAGAPEKSRQLALEFEIMADSLGVHFFNAGSVCSCDAADGFHLNAEAHRALGAALAQEIEAIGWPAQERKS</sequence>
<feature type="domain" description="SGNH hydrolase-type esterase" evidence="1">
    <location>
        <begin position="8"/>
        <end position="200"/>
    </location>
</feature>
<protein>
    <submittedName>
        <fullName evidence="2">Hydrolase</fullName>
    </submittedName>
</protein>
<name>A0ABQ6AUQ8_9BRAD</name>
<dbReference type="EMBL" id="BSOW01000008">
    <property type="protein sequence ID" value="GLR85932.1"/>
    <property type="molecule type" value="Genomic_DNA"/>
</dbReference>
<evidence type="ECO:0000259" key="1">
    <source>
        <dbReference type="Pfam" id="PF13472"/>
    </source>
</evidence>
<accession>A0ABQ6AUQ8</accession>
<reference evidence="3" key="1">
    <citation type="journal article" date="2019" name="Int. J. Syst. Evol. Microbiol.">
        <title>The Global Catalogue of Microorganisms (GCM) 10K type strain sequencing project: providing services to taxonomists for standard genome sequencing and annotation.</title>
        <authorList>
            <consortium name="The Broad Institute Genomics Platform"/>
            <consortium name="The Broad Institute Genome Sequencing Center for Infectious Disease"/>
            <person name="Wu L."/>
            <person name="Ma J."/>
        </authorList>
    </citation>
    <scope>NUCLEOTIDE SEQUENCE [LARGE SCALE GENOMIC DNA]</scope>
    <source>
        <strain evidence="3">NBRC 102520</strain>
    </source>
</reference>
<keyword evidence="3" id="KW-1185">Reference proteome</keyword>
<dbReference type="PANTHER" id="PTHR30383:SF29">
    <property type="entry name" value="SGNH HYDROLASE-TYPE ESTERASE DOMAIN-CONTAINING PROTEIN"/>
    <property type="match status" value="1"/>
</dbReference>
<comment type="caution">
    <text evidence="2">The sequence shown here is derived from an EMBL/GenBank/DDBJ whole genome shotgun (WGS) entry which is preliminary data.</text>
</comment>
<proteinExistence type="predicted"/>
<dbReference type="Proteomes" id="UP001156905">
    <property type="component" value="Unassembled WGS sequence"/>
</dbReference>
<dbReference type="InterPro" id="IPR051532">
    <property type="entry name" value="Ester_Hydrolysis_Enzymes"/>
</dbReference>
<dbReference type="InterPro" id="IPR036514">
    <property type="entry name" value="SGNH_hydro_sf"/>
</dbReference>